<gene>
    <name evidence="11" type="ORF">FW778_03735</name>
</gene>
<comment type="catalytic activity">
    <reaction evidence="1">
        <text>Endohydrolysis of (1-&gt;4)-beta-D-glucosidic linkages in cellulose, lichenin and cereal beta-D-glucans.</text>
        <dbReference type="EC" id="3.2.1.4"/>
    </reaction>
</comment>
<dbReference type="InterPro" id="IPR002037">
    <property type="entry name" value="Glyco_hydro_8"/>
</dbReference>
<dbReference type="Gene3D" id="1.50.10.10">
    <property type="match status" value="1"/>
</dbReference>
<evidence type="ECO:0000256" key="9">
    <source>
        <dbReference type="RuleBase" id="RU361167"/>
    </source>
</evidence>
<dbReference type="InterPro" id="IPR012341">
    <property type="entry name" value="6hp_glycosidase-like_sf"/>
</dbReference>
<dbReference type="SUPFAM" id="SSF48208">
    <property type="entry name" value="Six-hairpin glycosidases"/>
    <property type="match status" value="1"/>
</dbReference>
<feature type="signal peptide" evidence="10">
    <location>
        <begin position="1"/>
        <end position="22"/>
    </location>
</feature>
<reference evidence="11 12" key="1">
    <citation type="submission" date="2019-09" db="EMBL/GenBank/DDBJ databases">
        <title>Draft genome sequence of Ginsengibacter sp. BR5-29.</title>
        <authorList>
            <person name="Im W.-T."/>
        </authorList>
    </citation>
    <scope>NUCLEOTIDE SEQUENCE [LARGE SCALE GENOMIC DNA]</scope>
    <source>
        <strain evidence="11 12">BR5-29</strain>
    </source>
</reference>
<dbReference type="EMBL" id="VYQF01000001">
    <property type="protein sequence ID" value="KAA9041159.1"/>
    <property type="molecule type" value="Genomic_DNA"/>
</dbReference>
<evidence type="ECO:0000313" key="11">
    <source>
        <dbReference type="EMBL" id="KAA9041159.1"/>
    </source>
</evidence>
<dbReference type="PRINTS" id="PR00735">
    <property type="entry name" value="GLHYDRLASE8"/>
</dbReference>
<accession>A0A5J5IJD9</accession>
<comment type="similarity">
    <text evidence="2 9">Belongs to the glycosyl hydrolase 8 (cellulase D) family.</text>
</comment>
<keyword evidence="7 9" id="KW-0624">Polysaccharide degradation</keyword>
<keyword evidence="4 9" id="KW-0378">Hydrolase</keyword>
<dbReference type="InterPro" id="IPR019834">
    <property type="entry name" value="Glyco_hydro_8_CS"/>
</dbReference>
<evidence type="ECO:0000313" key="12">
    <source>
        <dbReference type="Proteomes" id="UP000326903"/>
    </source>
</evidence>
<evidence type="ECO:0000256" key="2">
    <source>
        <dbReference type="ARBA" id="ARBA00009209"/>
    </source>
</evidence>
<evidence type="ECO:0000256" key="6">
    <source>
        <dbReference type="ARBA" id="ARBA00023295"/>
    </source>
</evidence>
<name>A0A5J5IJD9_9BACT</name>
<dbReference type="EC" id="3.2.1.-" evidence="9"/>
<evidence type="ECO:0000256" key="10">
    <source>
        <dbReference type="SAM" id="SignalP"/>
    </source>
</evidence>
<organism evidence="11 12">
    <name type="scientific">Ginsengibacter hankyongi</name>
    <dbReference type="NCBI Taxonomy" id="2607284"/>
    <lineage>
        <taxon>Bacteria</taxon>
        <taxon>Pseudomonadati</taxon>
        <taxon>Bacteroidota</taxon>
        <taxon>Chitinophagia</taxon>
        <taxon>Chitinophagales</taxon>
        <taxon>Chitinophagaceae</taxon>
        <taxon>Ginsengibacter</taxon>
    </lineage>
</organism>
<sequence length="410" mass="47115">MFRPIKFITFFFVFVLMHKLSAAQQVSKPFPQHVSYAGSTIKPNHVSQQQLDDSVASFYNKWKERYINDDAGEGQYYVWVEGSVASNQCVSEGQGYGMIIVALMAGYDTAAQKIYNGLYKYYKLHPSKNSPYLMAWAQTKTFKDYELSSATDGDMDIAYSLLLANAQWGSKGKINYLQEAQSMIAAILQQEINSKTFSVLLSNAVEYDSKDYFDMRSSDFMPAHFKAFGKATNNKTWNKVIDANYKLFNFMQKKFSGDAGLLPDFIEHINTKPVPAKPHYLESKYDGKYNYNACRVPWRIATDFIINGESRSKKIVSKINKWIRETTQENPDNISAGYTLEGDDIHKRYYEAMSFIAPFAVSAMVDAKNQIWLNKLWDYIVSFDIDRFDYFDNTIKMISMIILSGNYWAP</sequence>
<dbReference type="InterPro" id="IPR008928">
    <property type="entry name" value="6-hairpin_glycosidase_sf"/>
</dbReference>
<feature type="active site" description="Nucleophile" evidence="8">
    <location>
        <position position="152"/>
    </location>
</feature>
<dbReference type="Proteomes" id="UP000326903">
    <property type="component" value="Unassembled WGS sequence"/>
</dbReference>
<keyword evidence="7 9" id="KW-0119">Carbohydrate metabolism</keyword>
<evidence type="ECO:0000256" key="1">
    <source>
        <dbReference type="ARBA" id="ARBA00000966"/>
    </source>
</evidence>
<feature type="chain" id="PRO_5023806447" description="Glucanase" evidence="10">
    <location>
        <begin position="23"/>
        <end position="410"/>
    </location>
</feature>
<keyword evidence="12" id="KW-1185">Reference proteome</keyword>
<keyword evidence="6 9" id="KW-0326">Glycosidase</keyword>
<comment type="caution">
    <text evidence="11">The sequence shown here is derived from an EMBL/GenBank/DDBJ whole genome shotgun (WGS) entry which is preliminary data.</text>
</comment>
<evidence type="ECO:0000256" key="8">
    <source>
        <dbReference type="PROSITE-ProRule" id="PRU10058"/>
    </source>
</evidence>
<keyword evidence="3 10" id="KW-0732">Signal</keyword>
<dbReference type="AlphaFoldDB" id="A0A5J5IJD9"/>
<protein>
    <recommendedName>
        <fullName evidence="9">Glucanase</fullName>
        <ecNumber evidence="9">3.2.1.-</ecNumber>
    </recommendedName>
</protein>
<keyword evidence="5" id="KW-0136">Cellulose degradation</keyword>
<dbReference type="GO" id="GO:0008810">
    <property type="term" value="F:cellulase activity"/>
    <property type="evidence" value="ECO:0007669"/>
    <property type="project" value="UniProtKB-EC"/>
</dbReference>
<dbReference type="PROSITE" id="PS00812">
    <property type="entry name" value="GLYCOSYL_HYDROL_F8"/>
    <property type="match status" value="1"/>
</dbReference>
<evidence type="ECO:0000256" key="4">
    <source>
        <dbReference type="ARBA" id="ARBA00022801"/>
    </source>
</evidence>
<evidence type="ECO:0000256" key="7">
    <source>
        <dbReference type="ARBA" id="ARBA00023326"/>
    </source>
</evidence>
<evidence type="ECO:0000256" key="3">
    <source>
        <dbReference type="ARBA" id="ARBA00022729"/>
    </source>
</evidence>
<proteinExistence type="inferred from homology"/>
<evidence type="ECO:0000256" key="5">
    <source>
        <dbReference type="ARBA" id="ARBA00023001"/>
    </source>
</evidence>
<dbReference type="GO" id="GO:0030245">
    <property type="term" value="P:cellulose catabolic process"/>
    <property type="evidence" value="ECO:0007669"/>
    <property type="project" value="UniProtKB-KW"/>
</dbReference>
<dbReference type="Pfam" id="PF01270">
    <property type="entry name" value="Glyco_hydro_8"/>
    <property type="match status" value="1"/>
</dbReference>